<name>A0AAN7YS92_9PEZI</name>
<dbReference type="AlphaFoldDB" id="A0AAN7YS92"/>
<dbReference type="Gene3D" id="3.90.180.10">
    <property type="entry name" value="Medium-chain alcohol dehydrogenases, catalytic domain"/>
    <property type="match status" value="1"/>
</dbReference>
<evidence type="ECO:0000259" key="7">
    <source>
        <dbReference type="SMART" id="SM00829"/>
    </source>
</evidence>
<evidence type="ECO:0000256" key="5">
    <source>
        <dbReference type="ARBA" id="ARBA00023002"/>
    </source>
</evidence>
<comment type="similarity">
    <text evidence="2 6">Belongs to the zinc-containing alcohol dehydrogenase family.</text>
</comment>
<evidence type="ECO:0000256" key="2">
    <source>
        <dbReference type="ARBA" id="ARBA00008072"/>
    </source>
</evidence>
<keyword evidence="5" id="KW-0560">Oxidoreductase</keyword>
<dbReference type="PANTHER" id="PTHR42940">
    <property type="entry name" value="ALCOHOL DEHYDROGENASE 1-RELATED"/>
    <property type="match status" value="1"/>
</dbReference>
<dbReference type="Proteomes" id="UP001310890">
    <property type="component" value="Unassembled WGS sequence"/>
</dbReference>
<keyword evidence="3 6" id="KW-0479">Metal-binding</keyword>
<dbReference type="Gene3D" id="3.40.50.720">
    <property type="entry name" value="NAD(P)-binding Rossmann-like Domain"/>
    <property type="match status" value="1"/>
</dbReference>
<dbReference type="Pfam" id="PF08240">
    <property type="entry name" value="ADH_N"/>
    <property type="match status" value="1"/>
</dbReference>
<gene>
    <name evidence="8" type="ORF">LTR62_005025</name>
</gene>
<dbReference type="InterPro" id="IPR036291">
    <property type="entry name" value="NAD(P)-bd_dom_sf"/>
</dbReference>
<evidence type="ECO:0000313" key="9">
    <source>
        <dbReference type="Proteomes" id="UP001310890"/>
    </source>
</evidence>
<evidence type="ECO:0000256" key="4">
    <source>
        <dbReference type="ARBA" id="ARBA00022833"/>
    </source>
</evidence>
<dbReference type="InterPro" id="IPR013149">
    <property type="entry name" value="ADH-like_C"/>
</dbReference>
<protein>
    <recommendedName>
        <fullName evidence="7">Enoyl reductase (ER) domain-containing protein</fullName>
    </recommendedName>
</protein>
<comment type="cofactor">
    <cofactor evidence="1 6">
        <name>Zn(2+)</name>
        <dbReference type="ChEBI" id="CHEBI:29105"/>
    </cofactor>
</comment>
<dbReference type="InterPro" id="IPR002328">
    <property type="entry name" value="ADH_Zn_CS"/>
</dbReference>
<sequence length="357" mass="38263">MSVPSEMKAWRVHIGKPEPFLTEVPVPKPGADELLVTILAAGDCTIMGFSEPLPGWKPEFTLGHEGAGEIVQVGSNVKDGGFAVGDKVTILIVPGCNKPSCPVCSNDMHRICRDPESGNYGLGVDDGFFAEYVTVKARAAVKVPEGIDIAAAAVSADAVLTAYHAVRYIADVQPNQTIAIYGLGGLGLNALQIAQHLGVKQIFVVDKRQETVDAAIKLGVPKERAFCTDDPKATRIEQYVAEKQVNIDTSIDFVGHTDTFHSAQFAVRGGGTMVLVGLISPALQLIPLVSVSKAITIKCHYNGSKKALVECLDLMAKGVIQPKVETDSVQNLPKVLKDLDEGRIKSRMVLLPDWKKT</sequence>
<evidence type="ECO:0000313" key="8">
    <source>
        <dbReference type="EMBL" id="KAK5117603.1"/>
    </source>
</evidence>
<dbReference type="CDD" id="cd08254">
    <property type="entry name" value="hydroxyacyl_CoA_DH"/>
    <property type="match status" value="1"/>
</dbReference>
<accession>A0AAN7YS92</accession>
<organism evidence="8 9">
    <name type="scientific">Meristemomyces frigidus</name>
    <dbReference type="NCBI Taxonomy" id="1508187"/>
    <lineage>
        <taxon>Eukaryota</taxon>
        <taxon>Fungi</taxon>
        <taxon>Dikarya</taxon>
        <taxon>Ascomycota</taxon>
        <taxon>Pezizomycotina</taxon>
        <taxon>Dothideomycetes</taxon>
        <taxon>Dothideomycetidae</taxon>
        <taxon>Mycosphaerellales</taxon>
        <taxon>Teratosphaeriaceae</taxon>
        <taxon>Meristemomyces</taxon>
    </lineage>
</organism>
<dbReference type="EMBL" id="JAVRRL010000004">
    <property type="protein sequence ID" value="KAK5117603.1"/>
    <property type="molecule type" value="Genomic_DNA"/>
</dbReference>
<dbReference type="GO" id="GO:0016491">
    <property type="term" value="F:oxidoreductase activity"/>
    <property type="evidence" value="ECO:0007669"/>
    <property type="project" value="UniProtKB-KW"/>
</dbReference>
<dbReference type="PANTHER" id="PTHR42940:SF8">
    <property type="entry name" value="VACUOLAR PROTEIN SORTING-ASSOCIATED PROTEIN 11"/>
    <property type="match status" value="1"/>
</dbReference>
<comment type="caution">
    <text evidence="8">The sequence shown here is derived from an EMBL/GenBank/DDBJ whole genome shotgun (WGS) entry which is preliminary data.</text>
</comment>
<evidence type="ECO:0000256" key="6">
    <source>
        <dbReference type="RuleBase" id="RU361277"/>
    </source>
</evidence>
<evidence type="ECO:0000256" key="1">
    <source>
        <dbReference type="ARBA" id="ARBA00001947"/>
    </source>
</evidence>
<dbReference type="SUPFAM" id="SSF51735">
    <property type="entry name" value="NAD(P)-binding Rossmann-fold domains"/>
    <property type="match status" value="1"/>
</dbReference>
<dbReference type="InterPro" id="IPR020843">
    <property type="entry name" value="ER"/>
</dbReference>
<dbReference type="SMART" id="SM00829">
    <property type="entry name" value="PKS_ER"/>
    <property type="match status" value="1"/>
</dbReference>
<feature type="domain" description="Enoyl reductase (ER)" evidence="7">
    <location>
        <begin position="15"/>
        <end position="350"/>
    </location>
</feature>
<keyword evidence="4 6" id="KW-0862">Zinc</keyword>
<dbReference type="PROSITE" id="PS00059">
    <property type="entry name" value="ADH_ZINC"/>
    <property type="match status" value="1"/>
</dbReference>
<reference evidence="8" key="1">
    <citation type="submission" date="2023-08" db="EMBL/GenBank/DDBJ databases">
        <title>Black Yeasts Isolated from many extreme environments.</title>
        <authorList>
            <person name="Coleine C."/>
            <person name="Stajich J.E."/>
            <person name="Selbmann L."/>
        </authorList>
    </citation>
    <scope>NUCLEOTIDE SEQUENCE</scope>
    <source>
        <strain evidence="8">CCFEE 5401</strain>
    </source>
</reference>
<dbReference type="InterPro" id="IPR011032">
    <property type="entry name" value="GroES-like_sf"/>
</dbReference>
<evidence type="ECO:0000256" key="3">
    <source>
        <dbReference type="ARBA" id="ARBA00022723"/>
    </source>
</evidence>
<proteinExistence type="inferred from homology"/>
<dbReference type="GO" id="GO:0008270">
    <property type="term" value="F:zinc ion binding"/>
    <property type="evidence" value="ECO:0007669"/>
    <property type="project" value="InterPro"/>
</dbReference>
<dbReference type="Pfam" id="PF00107">
    <property type="entry name" value="ADH_zinc_N"/>
    <property type="match status" value="1"/>
</dbReference>
<dbReference type="SUPFAM" id="SSF50129">
    <property type="entry name" value="GroES-like"/>
    <property type="match status" value="1"/>
</dbReference>
<dbReference type="InterPro" id="IPR013154">
    <property type="entry name" value="ADH-like_N"/>
</dbReference>